<evidence type="ECO:0000256" key="1">
    <source>
        <dbReference type="ARBA" id="ARBA00005960"/>
    </source>
</evidence>
<dbReference type="InterPro" id="IPR013990">
    <property type="entry name" value="WHy-dom"/>
</dbReference>
<sequence length="265" mass="29432">MIKKLLVVTMVVIISACSTLQKELSNYVKEPEVTYKSIAVGKMSMEAIELIPTFNVVNKNDFSLPISAITYELSLNNKKMLMGESDDIGTLSANAEQDVSLSLDLTKETIVSLQQLLFKDKKLDYQIKGGVKAMGFTIPFEKSATLYVPDVTINDLQVNSATFNELDIVLSIDIDNKNEFSLPLEDVSYSVSSQGKKLFQGGLESQKIAQGKNTIQLPLTIKPSDLFNNVFSLLLSPELPLKFEVTTPMFTKTYDQSINLGSFFR</sequence>
<dbReference type="PROSITE" id="PS51257">
    <property type="entry name" value="PROKAR_LIPOPROTEIN"/>
    <property type="match status" value="1"/>
</dbReference>
<feature type="domain" description="Water stress and hypersensitive response" evidence="2">
    <location>
        <begin position="151"/>
        <end position="263"/>
    </location>
</feature>
<evidence type="ECO:0000313" key="4">
    <source>
        <dbReference type="Proteomes" id="UP001157353"/>
    </source>
</evidence>
<reference evidence="4" key="1">
    <citation type="journal article" date="2019" name="Int. J. Syst. Evol. Microbiol.">
        <title>The Global Catalogue of Microorganisms (GCM) 10K type strain sequencing project: providing services to taxonomists for standard genome sequencing and annotation.</title>
        <authorList>
            <consortium name="The Broad Institute Genomics Platform"/>
            <consortium name="The Broad Institute Genome Sequencing Center for Infectious Disease"/>
            <person name="Wu L."/>
            <person name="Ma J."/>
        </authorList>
    </citation>
    <scope>NUCLEOTIDE SEQUENCE [LARGE SCALE GENOMIC DNA]</scope>
    <source>
        <strain evidence="4">NBRC 103166</strain>
    </source>
</reference>
<evidence type="ECO:0000259" key="2">
    <source>
        <dbReference type="SMART" id="SM00769"/>
    </source>
</evidence>
<name>A0ABQ6DWL2_9GAMM</name>
<evidence type="ECO:0000313" key="3">
    <source>
        <dbReference type="EMBL" id="GLS89504.1"/>
    </source>
</evidence>
<dbReference type="Proteomes" id="UP001157353">
    <property type="component" value="Unassembled WGS sequence"/>
</dbReference>
<dbReference type="PANTHER" id="PTHR31459:SF2">
    <property type="entry name" value="OS03G0843300 PROTEIN"/>
    <property type="match status" value="1"/>
</dbReference>
<dbReference type="Gene3D" id="2.60.40.1820">
    <property type="match status" value="2"/>
</dbReference>
<protein>
    <recommendedName>
        <fullName evidence="2">Water stress and hypersensitive response domain-containing protein</fullName>
    </recommendedName>
</protein>
<organism evidence="3 4">
    <name type="scientific">Psychromonas marina</name>
    <dbReference type="NCBI Taxonomy" id="88364"/>
    <lineage>
        <taxon>Bacteria</taxon>
        <taxon>Pseudomonadati</taxon>
        <taxon>Pseudomonadota</taxon>
        <taxon>Gammaproteobacteria</taxon>
        <taxon>Alteromonadales</taxon>
        <taxon>Psychromonadaceae</taxon>
        <taxon>Psychromonas</taxon>
    </lineage>
</organism>
<dbReference type="Pfam" id="PF03168">
    <property type="entry name" value="LEA_2"/>
    <property type="match status" value="2"/>
</dbReference>
<proteinExistence type="inferred from homology"/>
<comment type="caution">
    <text evidence="3">The sequence shown here is derived from an EMBL/GenBank/DDBJ whole genome shotgun (WGS) entry which is preliminary data.</text>
</comment>
<dbReference type="EMBL" id="BSPQ01000001">
    <property type="protein sequence ID" value="GLS89504.1"/>
    <property type="molecule type" value="Genomic_DNA"/>
</dbReference>
<dbReference type="SUPFAM" id="SSF117070">
    <property type="entry name" value="LEA14-like"/>
    <property type="match status" value="2"/>
</dbReference>
<dbReference type="RefSeq" id="WP_284202620.1">
    <property type="nucleotide sequence ID" value="NZ_BSPQ01000001.1"/>
</dbReference>
<accession>A0ABQ6DWL2</accession>
<keyword evidence="4" id="KW-1185">Reference proteome</keyword>
<gene>
    <name evidence="3" type="ORF">GCM10007916_05710</name>
</gene>
<comment type="similarity">
    <text evidence="1">Belongs to the LEA type 2 family.</text>
</comment>
<dbReference type="PANTHER" id="PTHR31459">
    <property type="match status" value="1"/>
</dbReference>
<feature type="domain" description="Water stress and hypersensitive response" evidence="2">
    <location>
        <begin position="33"/>
        <end position="145"/>
    </location>
</feature>
<dbReference type="InterPro" id="IPR004864">
    <property type="entry name" value="LEA_2"/>
</dbReference>
<dbReference type="InterPro" id="IPR045043">
    <property type="entry name" value="Lea14-like"/>
</dbReference>
<dbReference type="SMART" id="SM00769">
    <property type="entry name" value="WHy"/>
    <property type="match status" value="2"/>
</dbReference>